<feature type="domain" description="HTH CENPB-type" evidence="3">
    <location>
        <begin position="1"/>
        <end position="53"/>
    </location>
</feature>
<name>A0ABP0E4Y7_9PEZI</name>
<dbReference type="EMBL" id="CAWUOM010000437">
    <property type="protein sequence ID" value="CAK7275673.1"/>
    <property type="molecule type" value="Genomic_DNA"/>
</dbReference>
<keyword evidence="5" id="KW-1185">Reference proteome</keyword>
<feature type="non-terminal residue" evidence="4">
    <location>
        <position position="119"/>
    </location>
</feature>
<evidence type="ECO:0000313" key="5">
    <source>
        <dbReference type="Proteomes" id="UP001642501"/>
    </source>
</evidence>
<evidence type="ECO:0000256" key="1">
    <source>
        <dbReference type="ARBA" id="ARBA00023125"/>
    </source>
</evidence>
<gene>
    <name evidence="4" type="ORF">SEPCBS57363_006831</name>
</gene>
<dbReference type="Pfam" id="PF03221">
    <property type="entry name" value="HTH_Tnp_Tc5"/>
    <property type="match status" value="1"/>
</dbReference>
<evidence type="ECO:0000256" key="2">
    <source>
        <dbReference type="SAM" id="MobiDB-lite"/>
    </source>
</evidence>
<keyword evidence="1" id="KW-0238">DNA-binding</keyword>
<organism evidence="4 5">
    <name type="scientific">Sporothrix epigloea</name>
    <dbReference type="NCBI Taxonomy" id="1892477"/>
    <lineage>
        <taxon>Eukaryota</taxon>
        <taxon>Fungi</taxon>
        <taxon>Dikarya</taxon>
        <taxon>Ascomycota</taxon>
        <taxon>Pezizomycotina</taxon>
        <taxon>Sordariomycetes</taxon>
        <taxon>Sordariomycetidae</taxon>
        <taxon>Ophiostomatales</taxon>
        <taxon>Ophiostomataceae</taxon>
        <taxon>Sporothrix</taxon>
    </lineage>
</organism>
<evidence type="ECO:0000313" key="4">
    <source>
        <dbReference type="EMBL" id="CAK7275673.1"/>
    </source>
</evidence>
<feature type="region of interest" description="Disordered" evidence="2">
    <location>
        <begin position="82"/>
        <end position="105"/>
    </location>
</feature>
<dbReference type="Proteomes" id="UP001642501">
    <property type="component" value="Unassembled WGS sequence"/>
</dbReference>
<dbReference type="InterPro" id="IPR006600">
    <property type="entry name" value="HTH_CenpB_DNA-bd_dom"/>
</dbReference>
<sequence>MKKSQLPITKKDVTDAANLILKEHSSKLNTQPRTVGIHWTTRFLRRNDISVQRLHVNGKKRKAAENRETVPLNPQVVVEIIDHRPRTPEQEPESSPADTPPRLRDVLRMSNEIIYTLKQ</sequence>
<evidence type="ECO:0000259" key="3">
    <source>
        <dbReference type="PROSITE" id="PS51253"/>
    </source>
</evidence>
<proteinExistence type="predicted"/>
<comment type="caution">
    <text evidence="4">The sequence shown here is derived from an EMBL/GenBank/DDBJ whole genome shotgun (WGS) entry which is preliminary data.</text>
</comment>
<reference evidence="4 5" key="1">
    <citation type="submission" date="2024-01" db="EMBL/GenBank/DDBJ databases">
        <authorList>
            <person name="Allen C."/>
            <person name="Tagirdzhanova G."/>
        </authorList>
    </citation>
    <scope>NUCLEOTIDE SEQUENCE [LARGE SCALE GENOMIC DNA]</scope>
    <source>
        <strain evidence="4 5">CBS 573.63</strain>
    </source>
</reference>
<protein>
    <recommendedName>
        <fullName evidence="3">HTH CENPB-type domain-containing protein</fullName>
    </recommendedName>
</protein>
<dbReference type="PROSITE" id="PS51253">
    <property type="entry name" value="HTH_CENPB"/>
    <property type="match status" value="1"/>
</dbReference>
<accession>A0ABP0E4Y7</accession>